<accession>A0AC35GUA5</accession>
<dbReference type="WBParaSite" id="PS1159_v2.g8787.t1">
    <property type="protein sequence ID" value="PS1159_v2.g8787.t1"/>
    <property type="gene ID" value="PS1159_v2.g8787"/>
</dbReference>
<sequence length="396" mass="46081">MRNVIGALSNGNIVGPGAGAILAHNMGLGKSFTTIAFIHTVLSYFNNVISKVLIIAPQNVTGHWKKEFPKFTITENNRIAEDIRITNFEESGKTLRYNTISNWYKNTREKHIMIMSYDMFKRKAVDFDFHEFLVNPGPDLVIFDEAHKLKNKETQNYKLTVQISTPRKIFLTGTPLQNDPKELYQMINFLHRASVFTINSLNDEFDISISYKLILLIQIIKFCEQVGDKLIVFSQSIDTLDYIENLLQRMSQSWNNRARNCPEGETWKWENGKDYMRIDGTTSGRQEIQEIFEETPQIRLMLMSTVASSLGTNFVSANRVVILDSSWNPVHDIQAIYRTYRINQQKDVFVYRLVTKNTIEEWIYNRQVTKESIARRIVDDEDIENIFSQNELENLY</sequence>
<organism evidence="1 2">
    <name type="scientific">Panagrolaimus sp. PS1159</name>
    <dbReference type="NCBI Taxonomy" id="55785"/>
    <lineage>
        <taxon>Eukaryota</taxon>
        <taxon>Metazoa</taxon>
        <taxon>Ecdysozoa</taxon>
        <taxon>Nematoda</taxon>
        <taxon>Chromadorea</taxon>
        <taxon>Rhabditida</taxon>
        <taxon>Tylenchina</taxon>
        <taxon>Panagrolaimomorpha</taxon>
        <taxon>Panagrolaimoidea</taxon>
        <taxon>Panagrolaimidae</taxon>
        <taxon>Panagrolaimus</taxon>
    </lineage>
</organism>
<protein>
    <submittedName>
        <fullName evidence="2">Helicase</fullName>
    </submittedName>
</protein>
<dbReference type="Proteomes" id="UP000887580">
    <property type="component" value="Unplaced"/>
</dbReference>
<proteinExistence type="predicted"/>
<evidence type="ECO:0000313" key="2">
    <source>
        <dbReference type="WBParaSite" id="PS1159_v2.g8787.t1"/>
    </source>
</evidence>
<name>A0AC35GUA5_9BILA</name>
<reference evidence="2" key="1">
    <citation type="submission" date="2022-11" db="UniProtKB">
        <authorList>
            <consortium name="WormBaseParasite"/>
        </authorList>
    </citation>
    <scope>IDENTIFICATION</scope>
</reference>
<evidence type="ECO:0000313" key="1">
    <source>
        <dbReference type="Proteomes" id="UP000887580"/>
    </source>
</evidence>